<dbReference type="EMBL" id="FXTB01000001">
    <property type="protein sequence ID" value="SMO37104.1"/>
    <property type="molecule type" value="Genomic_DNA"/>
</dbReference>
<name>A0A521AQK3_SACCC</name>
<proteinExistence type="predicted"/>
<keyword evidence="2" id="KW-1185">Reference proteome</keyword>
<dbReference type="GO" id="GO:0043565">
    <property type="term" value="F:sequence-specific DNA binding"/>
    <property type="evidence" value="ECO:0007669"/>
    <property type="project" value="InterPro"/>
</dbReference>
<dbReference type="Proteomes" id="UP000319040">
    <property type="component" value="Unassembled WGS sequence"/>
</dbReference>
<evidence type="ECO:0000313" key="1">
    <source>
        <dbReference type="EMBL" id="SMO37104.1"/>
    </source>
</evidence>
<organism evidence="1 2">
    <name type="scientific">Saccharicrinis carchari</name>
    <dbReference type="NCBI Taxonomy" id="1168039"/>
    <lineage>
        <taxon>Bacteria</taxon>
        <taxon>Pseudomonadati</taxon>
        <taxon>Bacteroidota</taxon>
        <taxon>Bacteroidia</taxon>
        <taxon>Marinilabiliales</taxon>
        <taxon>Marinilabiliaceae</taxon>
        <taxon>Saccharicrinis</taxon>
    </lineage>
</organism>
<protein>
    <submittedName>
        <fullName evidence="1">Uncharacterized protein</fullName>
    </submittedName>
</protein>
<gene>
    <name evidence="1" type="ORF">SAMN06265379_101329</name>
</gene>
<accession>A0A521AQK3</accession>
<dbReference type="InterPro" id="IPR010921">
    <property type="entry name" value="Trp_repressor/repl_initiator"/>
</dbReference>
<dbReference type="AlphaFoldDB" id="A0A521AQK3"/>
<dbReference type="SUPFAM" id="SSF48295">
    <property type="entry name" value="TrpR-like"/>
    <property type="match status" value="1"/>
</dbReference>
<dbReference type="RefSeq" id="WP_185957398.1">
    <property type="nucleotide sequence ID" value="NZ_FXTB01000001.1"/>
</dbReference>
<reference evidence="1 2" key="1">
    <citation type="submission" date="2017-05" db="EMBL/GenBank/DDBJ databases">
        <authorList>
            <person name="Varghese N."/>
            <person name="Submissions S."/>
        </authorList>
    </citation>
    <scope>NUCLEOTIDE SEQUENCE [LARGE SCALE GENOMIC DNA]</scope>
    <source>
        <strain evidence="1 2">DSM 27040</strain>
    </source>
</reference>
<sequence>MATQNVVIMYKNDNVTRRYSESFKLKILSELSTGKYTKRELGRIYGIQNSTVNELEIVLYKQNEEEFISLTDMAKFRDTERSDYIIQNWMRTRSTVNCTAKGWREANPDRVKKSMNIRYIASINELTILSNLETLNAELIKEKIT</sequence>
<evidence type="ECO:0000313" key="2">
    <source>
        <dbReference type="Proteomes" id="UP000319040"/>
    </source>
</evidence>